<feature type="region of interest" description="Disordered" evidence="1">
    <location>
        <begin position="599"/>
        <end position="619"/>
    </location>
</feature>
<dbReference type="Proteomes" id="UP001281761">
    <property type="component" value="Unassembled WGS sequence"/>
</dbReference>
<feature type="region of interest" description="Disordered" evidence="1">
    <location>
        <begin position="316"/>
        <end position="360"/>
    </location>
</feature>
<evidence type="ECO:0000256" key="1">
    <source>
        <dbReference type="SAM" id="MobiDB-lite"/>
    </source>
</evidence>
<feature type="compositionally biased region" description="Polar residues" evidence="1">
    <location>
        <begin position="319"/>
        <end position="340"/>
    </location>
</feature>
<dbReference type="EMBL" id="JARBJD010000007">
    <property type="protein sequence ID" value="KAK2963334.1"/>
    <property type="molecule type" value="Genomic_DNA"/>
</dbReference>
<name>A0ABQ9YIB7_9EUKA</name>
<feature type="compositionally biased region" description="Low complexity" evidence="1">
    <location>
        <begin position="341"/>
        <end position="354"/>
    </location>
</feature>
<feature type="compositionally biased region" description="Basic and acidic residues" evidence="1">
    <location>
        <begin position="29"/>
        <end position="59"/>
    </location>
</feature>
<feature type="compositionally biased region" description="Low complexity" evidence="1">
    <location>
        <begin position="437"/>
        <end position="450"/>
    </location>
</feature>
<proteinExistence type="predicted"/>
<accession>A0ABQ9YIB7</accession>
<feature type="compositionally biased region" description="Basic and acidic residues" evidence="1">
    <location>
        <begin position="599"/>
        <end position="611"/>
    </location>
</feature>
<comment type="caution">
    <text evidence="2">The sequence shown here is derived from an EMBL/GenBank/DDBJ whole genome shotgun (WGS) entry which is preliminary data.</text>
</comment>
<keyword evidence="3" id="KW-1185">Reference proteome</keyword>
<evidence type="ECO:0000313" key="2">
    <source>
        <dbReference type="EMBL" id="KAK2963334.1"/>
    </source>
</evidence>
<feature type="compositionally biased region" description="Polar residues" evidence="1">
    <location>
        <begin position="104"/>
        <end position="118"/>
    </location>
</feature>
<feature type="compositionally biased region" description="Basic and acidic residues" evidence="1">
    <location>
        <begin position="425"/>
        <end position="435"/>
    </location>
</feature>
<feature type="region of interest" description="Disordered" evidence="1">
    <location>
        <begin position="408"/>
        <end position="450"/>
    </location>
</feature>
<feature type="region of interest" description="Disordered" evidence="1">
    <location>
        <begin position="484"/>
        <end position="516"/>
    </location>
</feature>
<gene>
    <name evidence="2" type="ORF">BLNAU_1868</name>
</gene>
<feature type="region of interest" description="Disordered" evidence="1">
    <location>
        <begin position="542"/>
        <end position="582"/>
    </location>
</feature>
<organism evidence="2 3">
    <name type="scientific">Blattamonas nauphoetae</name>
    <dbReference type="NCBI Taxonomy" id="2049346"/>
    <lineage>
        <taxon>Eukaryota</taxon>
        <taxon>Metamonada</taxon>
        <taxon>Preaxostyla</taxon>
        <taxon>Oxymonadida</taxon>
        <taxon>Blattamonas</taxon>
    </lineage>
</organism>
<feature type="compositionally biased region" description="Basic and acidic residues" evidence="1">
    <location>
        <begin position="562"/>
        <end position="574"/>
    </location>
</feature>
<feature type="region of interest" description="Disordered" evidence="1">
    <location>
        <begin position="29"/>
        <end position="60"/>
    </location>
</feature>
<evidence type="ECO:0000313" key="3">
    <source>
        <dbReference type="Proteomes" id="UP001281761"/>
    </source>
</evidence>
<sequence>MAARTVQEWELIRQQEIRNYLENQRFREHEQSRVDLDKFQQKHRSLGDPDDDKHQEGVKANENLVYDIQELSTIGIRRERQPDAEFELYDYDIPLLNAAHTRTRTNLNKSQNTSNRFHNSSRSSSSSSPTRLRTQLIGQHYIEPHLLPSHILNPLGTIGRTTVQQESPYLVQPTQSMVDPEMEERILQIEEEERQEQLKGKVKHNRPWIGTSTCRKGPVSQGGEWGTNVRDYASFGEDSGKKRVNRWLESEKERGEKRKIVMEEKRRLEQKRNEDRHFEQKMLERERLLAQIDGKRVVNFTRSLLIGEPHTVGRITRSRPMTSQSGTNTSYGGTASRPRTSSGISTYSSPSGSGRAVQDRNSPQGIRMFTFDASPAAFQLEKTATVIDPSVFNLTAPTPPRLRGTSEILKEQRKKPAPLASLQQPDERRQRDDRSFNNTQFSGTGFTTTQMDGEWRDGLVYQDLEYDEMETIELPIKTRAILAQEQKKQNETPYKQRSNDRPRRRKSEKIPNRFDDEVLREKTRVYPPHSFQTHFEQLNADLEKQKPHARATTALERRRTRNKDSEQEQKEWKDLTSTPQQMMSELEQITCTLTYQQEKTKMEEERQERMKQRYAKPKG</sequence>
<protein>
    <submittedName>
        <fullName evidence="2">Uncharacterized protein</fullName>
    </submittedName>
</protein>
<reference evidence="2 3" key="1">
    <citation type="journal article" date="2022" name="bioRxiv">
        <title>Genomics of Preaxostyla Flagellates Illuminates Evolutionary Transitions and the Path Towards Mitochondrial Loss.</title>
        <authorList>
            <person name="Novak L.V.F."/>
            <person name="Treitli S.C."/>
            <person name="Pyrih J."/>
            <person name="Halakuc P."/>
            <person name="Pipaliya S.V."/>
            <person name="Vacek V."/>
            <person name="Brzon O."/>
            <person name="Soukal P."/>
            <person name="Eme L."/>
            <person name="Dacks J.B."/>
            <person name="Karnkowska A."/>
            <person name="Elias M."/>
            <person name="Hampl V."/>
        </authorList>
    </citation>
    <scope>NUCLEOTIDE SEQUENCE [LARGE SCALE GENOMIC DNA]</scope>
    <source>
        <strain evidence="2">NAU3</strain>
        <tissue evidence="2">Gut</tissue>
    </source>
</reference>
<feature type="region of interest" description="Disordered" evidence="1">
    <location>
        <begin position="102"/>
        <end position="132"/>
    </location>
</feature>